<evidence type="ECO:0000313" key="2">
    <source>
        <dbReference type="EMBL" id="PZP52045.1"/>
    </source>
</evidence>
<sequence length="259" mass="29574">MISPLKQEKKRILITQPKPQSEKSPYFDLEKKHEVSLVFHPLSTIEGISAKEFRRQKIDITTYSAVIFTSRHAIDHFFRLSEEMKTTISQDTKYFCITEAVALYLQKFILYRKRKVFFGANGSNQSLLDVINKHKANETFLYVTSENPEENSIMTWLKNSKSVYNNASMYRNVDNGTKEILTAAHYDIICLFTPGSVKQIQESYPEFQQKDTAIATFGTNTEKAATEAGWKVEISAPTPQCPNMGAALDQYLSKDLVSQ</sequence>
<feature type="domain" description="Tetrapyrrole biosynthesis uroporphyrinogen III synthase" evidence="1">
    <location>
        <begin position="33"/>
        <end position="241"/>
    </location>
</feature>
<name>A0A2W5F7S4_9SPHI</name>
<comment type="caution">
    <text evidence="2">The sequence shown here is derived from an EMBL/GenBank/DDBJ whole genome shotgun (WGS) entry which is preliminary data.</text>
</comment>
<proteinExistence type="predicted"/>
<reference evidence="2 3" key="1">
    <citation type="submission" date="2017-11" db="EMBL/GenBank/DDBJ databases">
        <title>Infants hospitalized years apart are colonized by the same room-sourced microbial strains.</title>
        <authorList>
            <person name="Brooks B."/>
            <person name="Olm M.R."/>
            <person name="Firek B.A."/>
            <person name="Baker R."/>
            <person name="Thomas B.C."/>
            <person name="Morowitz M.J."/>
            <person name="Banfield J.F."/>
        </authorList>
    </citation>
    <scope>NUCLEOTIDE SEQUENCE [LARGE SCALE GENOMIC DNA]</scope>
    <source>
        <strain evidence="2">S2_009_000_R2_76</strain>
    </source>
</reference>
<accession>A0A2W5F7S4</accession>
<organism evidence="2 3">
    <name type="scientific">Pseudopedobacter saltans</name>
    <dbReference type="NCBI Taxonomy" id="151895"/>
    <lineage>
        <taxon>Bacteria</taxon>
        <taxon>Pseudomonadati</taxon>
        <taxon>Bacteroidota</taxon>
        <taxon>Sphingobacteriia</taxon>
        <taxon>Sphingobacteriales</taxon>
        <taxon>Sphingobacteriaceae</taxon>
        <taxon>Pseudopedobacter</taxon>
    </lineage>
</organism>
<protein>
    <submittedName>
        <fullName evidence="2">Uroporphyrinogen-III synthase</fullName>
    </submittedName>
</protein>
<dbReference type="SUPFAM" id="SSF69618">
    <property type="entry name" value="HemD-like"/>
    <property type="match status" value="1"/>
</dbReference>
<dbReference type="InterPro" id="IPR036108">
    <property type="entry name" value="4pyrrol_syn_uPrphyn_synt_sf"/>
</dbReference>
<dbReference type="Proteomes" id="UP000249645">
    <property type="component" value="Unassembled WGS sequence"/>
</dbReference>
<dbReference type="InterPro" id="IPR003754">
    <property type="entry name" value="4pyrrol_synth_uPrphyn_synth"/>
</dbReference>
<dbReference type="GO" id="GO:0033014">
    <property type="term" value="P:tetrapyrrole biosynthetic process"/>
    <property type="evidence" value="ECO:0007669"/>
    <property type="project" value="InterPro"/>
</dbReference>
<dbReference type="GO" id="GO:0004852">
    <property type="term" value="F:uroporphyrinogen-III synthase activity"/>
    <property type="evidence" value="ECO:0007669"/>
    <property type="project" value="InterPro"/>
</dbReference>
<gene>
    <name evidence="2" type="ORF">DI598_01720</name>
</gene>
<evidence type="ECO:0000313" key="3">
    <source>
        <dbReference type="Proteomes" id="UP000249645"/>
    </source>
</evidence>
<evidence type="ECO:0000259" key="1">
    <source>
        <dbReference type="Pfam" id="PF02602"/>
    </source>
</evidence>
<dbReference type="EMBL" id="QFOI01000014">
    <property type="protein sequence ID" value="PZP52045.1"/>
    <property type="molecule type" value="Genomic_DNA"/>
</dbReference>
<dbReference type="AlphaFoldDB" id="A0A2W5F7S4"/>
<dbReference type="CDD" id="cd06578">
    <property type="entry name" value="HemD"/>
    <property type="match status" value="1"/>
</dbReference>
<dbReference type="Pfam" id="PF02602">
    <property type="entry name" value="HEM4"/>
    <property type="match status" value="1"/>
</dbReference>
<dbReference type="Gene3D" id="3.40.50.10090">
    <property type="match status" value="2"/>
</dbReference>